<organism evidence="2 3">
    <name type="scientific">Mangrovimicrobium sediminis</name>
    <dbReference type="NCBI Taxonomy" id="2562682"/>
    <lineage>
        <taxon>Bacteria</taxon>
        <taxon>Pseudomonadati</taxon>
        <taxon>Pseudomonadota</taxon>
        <taxon>Gammaproteobacteria</taxon>
        <taxon>Cellvibrionales</taxon>
        <taxon>Halieaceae</taxon>
        <taxon>Mangrovimicrobium</taxon>
    </lineage>
</organism>
<dbReference type="RefSeq" id="WP_135445867.1">
    <property type="nucleotide sequence ID" value="NZ_SRLE01000012.1"/>
</dbReference>
<name>A0A4Z0LWN9_9GAMM</name>
<accession>A0A4Z0LWN9</accession>
<evidence type="ECO:0000313" key="2">
    <source>
        <dbReference type="EMBL" id="TGD71823.1"/>
    </source>
</evidence>
<dbReference type="Proteomes" id="UP000298050">
    <property type="component" value="Unassembled WGS sequence"/>
</dbReference>
<sequence length="73" mass="8352">MDLGKHNLRKRMNPQHPLGCCGPAGSPAARFKTLARFVEPERFSSALEQTVHKKSRREVGFLYEWPAREDSNL</sequence>
<keyword evidence="3" id="KW-1185">Reference proteome</keyword>
<evidence type="ECO:0000256" key="1">
    <source>
        <dbReference type="SAM" id="MobiDB-lite"/>
    </source>
</evidence>
<protein>
    <submittedName>
        <fullName evidence="2">Uncharacterized protein</fullName>
    </submittedName>
</protein>
<proteinExistence type="predicted"/>
<evidence type="ECO:0000313" key="3">
    <source>
        <dbReference type="Proteomes" id="UP000298050"/>
    </source>
</evidence>
<dbReference type="EMBL" id="SRLE01000012">
    <property type="protein sequence ID" value="TGD71823.1"/>
    <property type="molecule type" value="Genomic_DNA"/>
</dbReference>
<dbReference type="AlphaFoldDB" id="A0A4Z0LWN9"/>
<gene>
    <name evidence="2" type="ORF">E4634_17055</name>
</gene>
<comment type="caution">
    <text evidence="2">The sequence shown here is derived from an EMBL/GenBank/DDBJ whole genome shotgun (WGS) entry which is preliminary data.</text>
</comment>
<feature type="region of interest" description="Disordered" evidence="1">
    <location>
        <begin position="1"/>
        <end position="22"/>
    </location>
</feature>
<feature type="compositionally biased region" description="Basic residues" evidence="1">
    <location>
        <begin position="1"/>
        <end position="13"/>
    </location>
</feature>
<reference evidence="2 3" key="1">
    <citation type="submission" date="2019-04" db="EMBL/GenBank/DDBJ databases">
        <title>Taxonomy of novel Haliea sp. from mangrove soil of West Coast of India.</title>
        <authorList>
            <person name="Verma A."/>
            <person name="Kumar P."/>
            <person name="Krishnamurthi S."/>
        </authorList>
    </citation>
    <scope>NUCLEOTIDE SEQUENCE [LARGE SCALE GENOMIC DNA]</scope>
    <source>
        <strain evidence="2 3">SAOS-164</strain>
    </source>
</reference>